<accession>A0ABM7PTF7</accession>
<feature type="region of interest" description="Disordered" evidence="1">
    <location>
        <begin position="97"/>
        <end position="128"/>
    </location>
</feature>
<organism evidence="3 4">
    <name type="scientific">Sinomonas cyclohexanicum</name>
    <name type="common">Corynebacterium cyclohexanicum</name>
    <dbReference type="NCBI Taxonomy" id="322009"/>
    <lineage>
        <taxon>Bacteria</taxon>
        <taxon>Bacillati</taxon>
        <taxon>Actinomycetota</taxon>
        <taxon>Actinomycetes</taxon>
        <taxon>Micrococcales</taxon>
        <taxon>Micrococcaceae</taxon>
        <taxon>Sinomonas</taxon>
    </lineage>
</organism>
<proteinExistence type="predicted"/>
<keyword evidence="4" id="KW-1185">Reference proteome</keyword>
<feature type="transmembrane region" description="Helical" evidence="2">
    <location>
        <begin position="6"/>
        <end position="27"/>
    </location>
</feature>
<dbReference type="RefSeq" id="WP_229232263.1">
    <property type="nucleotide sequence ID" value="NZ_AP024525.1"/>
</dbReference>
<evidence type="ECO:0000313" key="4">
    <source>
        <dbReference type="Proteomes" id="UP001319861"/>
    </source>
</evidence>
<reference evidence="3 4" key="1">
    <citation type="journal article" date="2021" name="J. Biosci. Bioeng.">
        <title>Identification and characterization of a chc gene cluster responsible for the aromatization pathway of cyclohexanecarboxylate degradation in Sinomonas cyclohexanicum ATCC 51369.</title>
        <authorList>
            <person name="Yamamoto T."/>
            <person name="Hasegawa Y."/>
            <person name="Lau P.C.K."/>
            <person name="Iwaki H."/>
        </authorList>
    </citation>
    <scope>NUCLEOTIDE SEQUENCE [LARGE SCALE GENOMIC DNA]</scope>
    <source>
        <strain evidence="3 4">ATCC 51369</strain>
    </source>
</reference>
<protein>
    <submittedName>
        <fullName evidence="3">Uncharacterized protein</fullName>
    </submittedName>
</protein>
<sequence>MDWAAVSALGAAAGGTAALGGMVFWVVRKVGPGVRAFRAFMRHAMGVPVNASTGQPGIPSIFERLTKQDEVLSKQNEVLAKQNQILDDIRHEVFPNSGNSLRDRVDKTASEVRRLHRRLDGPKRDHRG</sequence>
<dbReference type="EMBL" id="AP024525">
    <property type="protein sequence ID" value="BCT75529.1"/>
    <property type="molecule type" value="Genomic_DNA"/>
</dbReference>
<keyword evidence="2" id="KW-1133">Transmembrane helix</keyword>
<name>A0ABM7PTF7_SINCY</name>
<evidence type="ECO:0000313" key="3">
    <source>
        <dbReference type="EMBL" id="BCT75529.1"/>
    </source>
</evidence>
<keyword evidence="2" id="KW-0472">Membrane</keyword>
<gene>
    <name evidence="3" type="ORF">SCMU_13710</name>
</gene>
<evidence type="ECO:0000256" key="2">
    <source>
        <dbReference type="SAM" id="Phobius"/>
    </source>
</evidence>
<keyword evidence="2" id="KW-0812">Transmembrane</keyword>
<feature type="compositionally biased region" description="Basic and acidic residues" evidence="1">
    <location>
        <begin position="101"/>
        <end position="128"/>
    </location>
</feature>
<dbReference type="Proteomes" id="UP001319861">
    <property type="component" value="Chromosome"/>
</dbReference>
<evidence type="ECO:0000256" key="1">
    <source>
        <dbReference type="SAM" id="MobiDB-lite"/>
    </source>
</evidence>